<dbReference type="EMBL" id="AGIZ01000003">
    <property type="protein sequence ID" value="EHC18197.1"/>
    <property type="molecule type" value="Genomic_DNA"/>
</dbReference>
<sequence length="45" mass="4929">MNQALGDGVAIAFAIGFYKALGVGFSIEKFSHLINHRYSTVKVTR</sequence>
<dbReference type="Proteomes" id="UP000004344">
    <property type="component" value="Unassembled WGS sequence"/>
</dbReference>
<reference evidence="1 2" key="1">
    <citation type="submission" date="2011-09" db="EMBL/GenBank/DDBJ databases">
        <title>The draft genome of Fischerella sp. JSC-11.</title>
        <authorList>
            <consortium name="US DOE Joint Genome Institute (JGI-PGF)"/>
            <person name="Lucas S."/>
            <person name="Han J."/>
            <person name="Lapidus A."/>
            <person name="Cheng J.-F."/>
            <person name="Goodwin L."/>
            <person name="Pitluck S."/>
            <person name="Peters L."/>
            <person name="Land M.L."/>
            <person name="Hauser L."/>
            <person name="Sarkisova S."/>
            <person name="Bryant D.A."/>
            <person name="Brown I."/>
            <person name="Woyke T.J."/>
        </authorList>
    </citation>
    <scope>NUCLEOTIDE SEQUENCE [LARGE SCALE GENOMIC DNA]</scope>
    <source>
        <strain evidence="1 2">JSC-11</strain>
    </source>
</reference>
<keyword evidence="2" id="KW-1185">Reference proteome</keyword>
<accession>G6FQW2</accession>
<organism evidence="1 2">
    <name type="scientific">Fischerella thermalis JSC-11</name>
    <dbReference type="NCBI Taxonomy" id="741277"/>
    <lineage>
        <taxon>Bacteria</taxon>
        <taxon>Bacillati</taxon>
        <taxon>Cyanobacteriota</taxon>
        <taxon>Cyanophyceae</taxon>
        <taxon>Nostocales</taxon>
        <taxon>Hapalosiphonaceae</taxon>
        <taxon>Fischerella</taxon>
    </lineage>
</organism>
<name>G6FQW2_9CYAN</name>
<gene>
    <name evidence="1" type="ORF">FJSC11DRAFT_1259</name>
</gene>
<dbReference type="AlphaFoldDB" id="G6FQW2"/>
<comment type="caution">
    <text evidence="1">The sequence shown here is derived from an EMBL/GenBank/DDBJ whole genome shotgun (WGS) entry which is preliminary data.</text>
</comment>
<dbReference type="RefSeq" id="WP_009455643.1">
    <property type="nucleotide sequence ID" value="NZ_AGIZ01000003.1"/>
</dbReference>
<proteinExistence type="predicted"/>
<evidence type="ECO:0000313" key="2">
    <source>
        <dbReference type="Proteomes" id="UP000004344"/>
    </source>
</evidence>
<evidence type="ECO:0000313" key="1">
    <source>
        <dbReference type="EMBL" id="EHC18197.1"/>
    </source>
</evidence>
<protein>
    <submittedName>
        <fullName evidence="1">Uncharacterized protein</fullName>
    </submittedName>
</protein>
<dbReference type="PATRIC" id="fig|741277.3.peg.1460"/>